<dbReference type="Proteomes" id="UP000267821">
    <property type="component" value="Unassembled WGS sequence"/>
</dbReference>
<reference evidence="1 2" key="1">
    <citation type="journal article" date="2018" name="Nat. Ecol. Evol.">
        <title>Pezizomycetes genomes reveal the molecular basis of ectomycorrhizal truffle lifestyle.</title>
        <authorList>
            <person name="Murat C."/>
            <person name="Payen T."/>
            <person name="Noel B."/>
            <person name="Kuo A."/>
            <person name="Morin E."/>
            <person name="Chen J."/>
            <person name="Kohler A."/>
            <person name="Krizsan K."/>
            <person name="Balestrini R."/>
            <person name="Da Silva C."/>
            <person name="Montanini B."/>
            <person name="Hainaut M."/>
            <person name="Levati E."/>
            <person name="Barry K.W."/>
            <person name="Belfiori B."/>
            <person name="Cichocki N."/>
            <person name="Clum A."/>
            <person name="Dockter R.B."/>
            <person name="Fauchery L."/>
            <person name="Guy J."/>
            <person name="Iotti M."/>
            <person name="Le Tacon F."/>
            <person name="Lindquist E.A."/>
            <person name="Lipzen A."/>
            <person name="Malagnac F."/>
            <person name="Mello A."/>
            <person name="Molinier V."/>
            <person name="Miyauchi S."/>
            <person name="Poulain J."/>
            <person name="Riccioni C."/>
            <person name="Rubini A."/>
            <person name="Sitrit Y."/>
            <person name="Splivallo R."/>
            <person name="Traeger S."/>
            <person name="Wang M."/>
            <person name="Zifcakova L."/>
            <person name="Wipf D."/>
            <person name="Zambonelli A."/>
            <person name="Paolocci F."/>
            <person name="Nowrousian M."/>
            <person name="Ottonello S."/>
            <person name="Baldrian P."/>
            <person name="Spatafora J.W."/>
            <person name="Henrissat B."/>
            <person name="Nagy L.G."/>
            <person name="Aury J.M."/>
            <person name="Wincker P."/>
            <person name="Grigoriev I.V."/>
            <person name="Bonfante P."/>
            <person name="Martin F.M."/>
        </authorList>
    </citation>
    <scope>NUCLEOTIDE SEQUENCE [LARGE SCALE GENOMIC DNA]</scope>
    <source>
        <strain evidence="1 2">ATCC MYA-4762</strain>
    </source>
</reference>
<dbReference type="STRING" id="1051890.A0A3N4LFK6"/>
<gene>
    <name evidence="1" type="ORF">L211DRAFT_841940</name>
</gene>
<evidence type="ECO:0000313" key="2">
    <source>
        <dbReference type="Proteomes" id="UP000267821"/>
    </source>
</evidence>
<dbReference type="InterPro" id="IPR029044">
    <property type="entry name" value="Nucleotide-diphossugar_trans"/>
</dbReference>
<dbReference type="InterPro" id="IPR050587">
    <property type="entry name" value="GNT1/Glycosyltrans_8"/>
</dbReference>
<dbReference type="OrthoDB" id="2014201at2759"/>
<dbReference type="EMBL" id="ML121575">
    <property type="protein sequence ID" value="RPB20259.1"/>
    <property type="molecule type" value="Genomic_DNA"/>
</dbReference>
<dbReference type="PANTHER" id="PTHR11183">
    <property type="entry name" value="GLYCOGENIN SUBFAMILY MEMBER"/>
    <property type="match status" value="1"/>
</dbReference>
<dbReference type="InParanoid" id="A0A3N4LFK6"/>
<keyword evidence="1" id="KW-0808">Transferase</keyword>
<evidence type="ECO:0000313" key="1">
    <source>
        <dbReference type="EMBL" id="RPB20259.1"/>
    </source>
</evidence>
<organism evidence="1 2">
    <name type="scientific">Terfezia boudieri ATCC MYA-4762</name>
    <dbReference type="NCBI Taxonomy" id="1051890"/>
    <lineage>
        <taxon>Eukaryota</taxon>
        <taxon>Fungi</taxon>
        <taxon>Dikarya</taxon>
        <taxon>Ascomycota</taxon>
        <taxon>Pezizomycotina</taxon>
        <taxon>Pezizomycetes</taxon>
        <taxon>Pezizales</taxon>
        <taxon>Pezizaceae</taxon>
        <taxon>Terfezia</taxon>
    </lineage>
</organism>
<dbReference type="GO" id="GO:0016740">
    <property type="term" value="F:transferase activity"/>
    <property type="evidence" value="ECO:0007669"/>
    <property type="project" value="UniProtKB-KW"/>
</dbReference>
<dbReference type="Gene3D" id="3.90.550.10">
    <property type="entry name" value="Spore Coat Polysaccharide Biosynthesis Protein SpsA, Chain A"/>
    <property type="match status" value="1"/>
</dbReference>
<name>A0A3N4LFK6_9PEZI</name>
<sequence>MSEFPGVSTSPTSRHHRRRSSVVIPLDLLRPLPSDSQPPVVCHHHRCPSGSMPCNKKCWATILTCPSYLPGVILLHHSLKKQKSQYPLLVLATSCLPQVCISVLDALGIQHQTIEPLYPEHPLSSQLGTKLRVFELVEYETIVLLDADLLVRRNMDELFEMKMPGTDWIATNHACVCRITNALDDWWVTPRLLQISELRLPTCITLTPRVGPNCTYVNLTHPSILTEPTPAPSNPPSPLKQPHTHILLNSGLVVLHPSTHLFGQVCHFLQTSPLFLGQDLLGEIFHNKWMPLAWQYNAIKANRYQHQDSWRDEEVRNVHYVVEKPWLVGRTKGGKDAVCNGWWWDEFGDWRMEVYKELDQEKAEMVIGEVNRWCGEENTRSGGYGYLGLL</sequence>
<proteinExistence type="predicted"/>
<accession>A0A3N4LFK6</accession>
<protein>
    <submittedName>
        <fullName evidence="1">Nucleotide-diphospho-sugar transferase</fullName>
    </submittedName>
</protein>
<dbReference type="SUPFAM" id="SSF53448">
    <property type="entry name" value="Nucleotide-diphospho-sugar transferases"/>
    <property type="match status" value="1"/>
</dbReference>
<keyword evidence="2" id="KW-1185">Reference proteome</keyword>
<dbReference type="AlphaFoldDB" id="A0A3N4LFK6"/>